<dbReference type="InParanoid" id="G7E220"/>
<feature type="region of interest" description="Disordered" evidence="1">
    <location>
        <begin position="69"/>
        <end position="88"/>
    </location>
</feature>
<gene>
    <name evidence="2" type="primary">Mo03530</name>
    <name evidence="2" type="ORF">E5Q_03530</name>
</gene>
<evidence type="ECO:0000313" key="2">
    <source>
        <dbReference type="EMBL" id="GAA96857.1"/>
    </source>
</evidence>
<evidence type="ECO:0000256" key="1">
    <source>
        <dbReference type="SAM" id="MobiDB-lite"/>
    </source>
</evidence>
<keyword evidence="3" id="KW-1185">Reference proteome</keyword>
<name>G7E220_MIXOS</name>
<sequence length="199" mass="22140">MRVASLAEKLQPRDAVGGGHVPEAASRLADSVETYLGESSVERAVSYKSSVSCHLSTWWLQSKDSKPSQSILDRASRPSLTFGRHGADPARSFRPSLKPCRANFPAFSSSRSTWTKSLCVVPAFGRSQELMAACWRTGDRTREQYPSDAHFHRLQGWRKGRPSSWRRCDQAQTSDREGCSKRIKIELLAPLYSIASIAP</sequence>
<dbReference type="HOGENOM" id="CLU_1156642_0_0_1"/>
<organism evidence="2 3">
    <name type="scientific">Mixia osmundae (strain CBS 9802 / IAM 14324 / JCM 22182 / KY 12970)</name>
    <dbReference type="NCBI Taxonomy" id="764103"/>
    <lineage>
        <taxon>Eukaryota</taxon>
        <taxon>Fungi</taxon>
        <taxon>Dikarya</taxon>
        <taxon>Basidiomycota</taxon>
        <taxon>Pucciniomycotina</taxon>
        <taxon>Mixiomycetes</taxon>
        <taxon>Mixiales</taxon>
        <taxon>Mixiaceae</taxon>
        <taxon>Mixia</taxon>
    </lineage>
</organism>
<reference evidence="2 3" key="1">
    <citation type="journal article" date="2011" name="J. Gen. Appl. Microbiol.">
        <title>Draft genome sequencing of the enigmatic basidiomycete Mixia osmundae.</title>
        <authorList>
            <person name="Nishida H."/>
            <person name="Nagatsuka Y."/>
            <person name="Sugiyama J."/>
        </authorList>
    </citation>
    <scope>NUCLEOTIDE SEQUENCE [LARGE SCALE GENOMIC DNA]</scope>
    <source>
        <strain evidence="3">CBS 9802 / IAM 14324 / JCM 22182 / KY 12970</strain>
    </source>
</reference>
<comment type="caution">
    <text evidence="2">The sequence shown here is derived from an EMBL/GenBank/DDBJ whole genome shotgun (WGS) entry which is preliminary data.</text>
</comment>
<dbReference type="AlphaFoldDB" id="G7E220"/>
<evidence type="ECO:0000313" key="3">
    <source>
        <dbReference type="Proteomes" id="UP000009131"/>
    </source>
</evidence>
<dbReference type="Proteomes" id="UP000009131">
    <property type="component" value="Unassembled WGS sequence"/>
</dbReference>
<accession>G7E220</accession>
<protein>
    <submittedName>
        <fullName evidence="2">Uncharacterized protein</fullName>
    </submittedName>
</protein>
<proteinExistence type="predicted"/>
<reference evidence="2 3" key="2">
    <citation type="journal article" date="2012" name="Open Biol.">
        <title>Characteristics of nucleosomes and linker DNA regions on the genome of the basidiomycete Mixia osmundae revealed by mono- and dinucleosome mapping.</title>
        <authorList>
            <person name="Nishida H."/>
            <person name="Kondo S."/>
            <person name="Matsumoto T."/>
            <person name="Suzuki Y."/>
            <person name="Yoshikawa H."/>
            <person name="Taylor T.D."/>
            <person name="Sugiyama J."/>
        </authorList>
    </citation>
    <scope>NUCLEOTIDE SEQUENCE [LARGE SCALE GENOMIC DNA]</scope>
    <source>
        <strain evidence="3">CBS 9802 / IAM 14324 / JCM 22182 / KY 12970</strain>
    </source>
</reference>
<dbReference type="EMBL" id="BABT02000108">
    <property type="protein sequence ID" value="GAA96857.1"/>
    <property type="molecule type" value="Genomic_DNA"/>
</dbReference>